<evidence type="ECO:0000256" key="5">
    <source>
        <dbReference type="ARBA" id="ARBA00023002"/>
    </source>
</evidence>
<evidence type="ECO:0000256" key="3">
    <source>
        <dbReference type="ARBA" id="ARBA00022617"/>
    </source>
</evidence>
<comment type="cofactor">
    <cofactor evidence="1">
        <name>heme</name>
        <dbReference type="ChEBI" id="CHEBI:30413"/>
    </cofactor>
</comment>
<keyword evidence="3" id="KW-0349">Heme</keyword>
<organism evidence="8 9">
    <name type="scientific">Penicillium subrubescens</name>
    <dbReference type="NCBI Taxonomy" id="1316194"/>
    <lineage>
        <taxon>Eukaryota</taxon>
        <taxon>Fungi</taxon>
        <taxon>Dikarya</taxon>
        <taxon>Ascomycota</taxon>
        <taxon>Pezizomycotina</taxon>
        <taxon>Eurotiomycetes</taxon>
        <taxon>Eurotiomycetidae</taxon>
        <taxon>Eurotiales</taxon>
        <taxon>Aspergillaceae</taxon>
        <taxon>Penicillium</taxon>
    </lineage>
</organism>
<dbReference type="Pfam" id="PF00067">
    <property type="entry name" value="p450"/>
    <property type="match status" value="1"/>
</dbReference>
<comment type="similarity">
    <text evidence="2">Belongs to the cytochrome P450 family.</text>
</comment>
<reference evidence="8 9" key="1">
    <citation type="submission" date="2016-10" db="EMBL/GenBank/DDBJ databases">
        <title>Genome sequence of the ascomycete fungus Penicillium subrubescens.</title>
        <authorList>
            <person name="De Vries R.P."/>
            <person name="Peng M."/>
            <person name="Dilokpimol A."/>
            <person name="Hilden K."/>
            <person name="Makela M.R."/>
            <person name="Grigoriev I."/>
            <person name="Riley R."/>
            <person name="Granchi Z."/>
        </authorList>
    </citation>
    <scope>NUCLEOTIDE SEQUENCE [LARGE SCALE GENOMIC DNA]</scope>
    <source>
        <strain evidence="8 9">CBS 132785</strain>
    </source>
</reference>
<evidence type="ECO:0000256" key="4">
    <source>
        <dbReference type="ARBA" id="ARBA00022723"/>
    </source>
</evidence>
<sequence length="175" mass="19909">MYDRLINEAVPCEERTLGRIQDESSLVLAAGTETTGRILTVAIYYLSKDQSILRKLRAELKTVLPSPTASVTWVQLEQLPYLLSFVNPYALEWVLLAVFLAWLQTRSCSTGSTTFQLGLAYSELYLLISHLVRQFTFEICNTSDDDVRITRDMMVGYTRRGDLQVYAKVAKVIEE</sequence>
<dbReference type="Gene3D" id="1.10.630.10">
    <property type="entry name" value="Cytochrome P450"/>
    <property type="match status" value="1"/>
</dbReference>
<name>A0A1Q5TCA6_9EURO</name>
<evidence type="ECO:0000256" key="6">
    <source>
        <dbReference type="ARBA" id="ARBA00023004"/>
    </source>
</evidence>
<dbReference type="InterPro" id="IPR036396">
    <property type="entry name" value="Cyt_P450_sf"/>
</dbReference>
<dbReference type="PANTHER" id="PTHR24305:SF157">
    <property type="entry name" value="N-ACETYLTRYPTOPHAN 6-HYDROXYLASE IVOC-RELATED"/>
    <property type="match status" value="1"/>
</dbReference>
<dbReference type="Proteomes" id="UP000186955">
    <property type="component" value="Unassembled WGS sequence"/>
</dbReference>
<proteinExistence type="inferred from homology"/>
<dbReference type="GO" id="GO:0005506">
    <property type="term" value="F:iron ion binding"/>
    <property type="evidence" value="ECO:0007669"/>
    <property type="project" value="InterPro"/>
</dbReference>
<dbReference type="InterPro" id="IPR001128">
    <property type="entry name" value="Cyt_P450"/>
</dbReference>
<comment type="caution">
    <text evidence="8">The sequence shown here is derived from an EMBL/GenBank/DDBJ whole genome shotgun (WGS) entry which is preliminary data.</text>
</comment>
<evidence type="ECO:0000256" key="7">
    <source>
        <dbReference type="ARBA" id="ARBA00023033"/>
    </source>
</evidence>
<keyword evidence="4" id="KW-0479">Metal-binding</keyword>
<dbReference type="GO" id="GO:0043386">
    <property type="term" value="P:mycotoxin biosynthetic process"/>
    <property type="evidence" value="ECO:0007669"/>
    <property type="project" value="UniProtKB-ARBA"/>
</dbReference>
<dbReference type="STRING" id="1316194.A0A1Q5TCA6"/>
<keyword evidence="9" id="KW-1185">Reference proteome</keyword>
<dbReference type="GO" id="GO:0004497">
    <property type="term" value="F:monooxygenase activity"/>
    <property type="evidence" value="ECO:0007669"/>
    <property type="project" value="UniProtKB-KW"/>
</dbReference>
<dbReference type="AlphaFoldDB" id="A0A1Q5TCA6"/>
<protein>
    <recommendedName>
        <fullName evidence="10">Trichodiene oxygenase</fullName>
    </recommendedName>
</protein>
<dbReference type="InterPro" id="IPR050121">
    <property type="entry name" value="Cytochrome_P450_monoxygenase"/>
</dbReference>
<keyword evidence="5" id="KW-0560">Oxidoreductase</keyword>
<dbReference type="PANTHER" id="PTHR24305">
    <property type="entry name" value="CYTOCHROME P450"/>
    <property type="match status" value="1"/>
</dbReference>
<dbReference type="SUPFAM" id="SSF48264">
    <property type="entry name" value="Cytochrome P450"/>
    <property type="match status" value="1"/>
</dbReference>
<dbReference type="GO" id="GO:0016705">
    <property type="term" value="F:oxidoreductase activity, acting on paired donors, with incorporation or reduction of molecular oxygen"/>
    <property type="evidence" value="ECO:0007669"/>
    <property type="project" value="InterPro"/>
</dbReference>
<evidence type="ECO:0008006" key="10">
    <source>
        <dbReference type="Google" id="ProtNLM"/>
    </source>
</evidence>
<dbReference type="EMBL" id="MNBE01000683">
    <property type="protein sequence ID" value="OKO97830.1"/>
    <property type="molecule type" value="Genomic_DNA"/>
</dbReference>
<evidence type="ECO:0000256" key="1">
    <source>
        <dbReference type="ARBA" id="ARBA00001971"/>
    </source>
</evidence>
<evidence type="ECO:0000313" key="9">
    <source>
        <dbReference type="Proteomes" id="UP000186955"/>
    </source>
</evidence>
<keyword evidence="7" id="KW-0503">Monooxygenase</keyword>
<accession>A0A1Q5TCA6</accession>
<evidence type="ECO:0000256" key="2">
    <source>
        <dbReference type="ARBA" id="ARBA00010617"/>
    </source>
</evidence>
<gene>
    <name evidence="8" type="ORF">PENSUB_9756</name>
</gene>
<evidence type="ECO:0000313" key="8">
    <source>
        <dbReference type="EMBL" id="OKO97830.1"/>
    </source>
</evidence>
<keyword evidence="6" id="KW-0408">Iron</keyword>
<dbReference type="GO" id="GO:0020037">
    <property type="term" value="F:heme binding"/>
    <property type="evidence" value="ECO:0007669"/>
    <property type="project" value="InterPro"/>
</dbReference>